<name>A0ABS3AYC1_9XANT</name>
<dbReference type="InterPro" id="IPR008258">
    <property type="entry name" value="Transglycosylase_SLT_dom_1"/>
</dbReference>
<dbReference type="Gene3D" id="1.10.530.10">
    <property type="match status" value="1"/>
</dbReference>
<protein>
    <submittedName>
        <fullName evidence="3">Lytic transglycosylase domain-containing protein</fullName>
    </submittedName>
</protein>
<dbReference type="EMBL" id="JAFIWB010000002">
    <property type="protein sequence ID" value="MBN6101100.1"/>
    <property type="molecule type" value="Genomic_DNA"/>
</dbReference>
<dbReference type="Pfam" id="PF01464">
    <property type="entry name" value="SLT"/>
    <property type="match status" value="1"/>
</dbReference>
<evidence type="ECO:0000313" key="3">
    <source>
        <dbReference type="EMBL" id="MBN6101100.1"/>
    </source>
</evidence>
<dbReference type="Proteomes" id="UP000695802">
    <property type="component" value="Unassembled WGS sequence"/>
</dbReference>
<accession>A0ABS3AYC1</accession>
<feature type="region of interest" description="Disordered" evidence="1">
    <location>
        <begin position="276"/>
        <end position="297"/>
    </location>
</feature>
<dbReference type="InterPro" id="IPR023346">
    <property type="entry name" value="Lysozyme-like_dom_sf"/>
</dbReference>
<keyword evidence="4" id="KW-1185">Reference proteome</keyword>
<feature type="domain" description="Transglycosylase SLT" evidence="2">
    <location>
        <begin position="15"/>
        <end position="135"/>
    </location>
</feature>
<reference evidence="3 4" key="1">
    <citation type="submission" date="2021-02" db="EMBL/GenBank/DDBJ databases">
        <title>Taxonomically Unique Crown Gall-Associated Xanthomonas Stains Have Deficiency in Virulence Repertories.</title>
        <authorList>
            <person name="Mafakheri H."/>
            <person name="Taghavi S.M."/>
            <person name="Dimkic I."/>
            <person name="Nemanja K."/>
            <person name="Osdaghi E."/>
        </authorList>
    </citation>
    <scope>NUCLEOTIDE SEQUENCE [LARGE SCALE GENOMIC DNA]</scope>
    <source>
        <strain evidence="3 4">FX4</strain>
    </source>
</reference>
<gene>
    <name evidence="3" type="ORF">JR064_02840</name>
</gene>
<dbReference type="SUPFAM" id="SSF53955">
    <property type="entry name" value="Lysozyme-like"/>
    <property type="match status" value="1"/>
</dbReference>
<evidence type="ECO:0000256" key="1">
    <source>
        <dbReference type="SAM" id="MobiDB-lite"/>
    </source>
</evidence>
<sequence>MLPGMELLSCPEMAVPAEVMQHVVRVESSHNPFAIGVVGGRLVRQPQNLSEAVATARMLEEKGYNFSLGLGQVNRYNLVKYGLDSYEKAFKTCPNLQAASRILAECYSRSGGNWGKSFSCYYSGNFETGYKHGYVQKVYASINQGRVQADIPAGAIPLVSSGVRRTAGETAKAAVVRELDSVVSRRIEAANQLANQLATQQQPSALYQAATLPATQAQQPRAIGGNASAPAQAAAASNPDLYVIRPTGTGKGVAVPAGGGADPASHAPASNSQFVAGAAVPGSNSPPPPPGDGAFVF</sequence>
<evidence type="ECO:0000259" key="2">
    <source>
        <dbReference type="Pfam" id="PF01464"/>
    </source>
</evidence>
<dbReference type="RefSeq" id="WP_206228760.1">
    <property type="nucleotide sequence ID" value="NZ_JAFIWB010000002.1"/>
</dbReference>
<comment type="caution">
    <text evidence="3">The sequence shown here is derived from an EMBL/GenBank/DDBJ whole genome shotgun (WGS) entry which is preliminary data.</text>
</comment>
<dbReference type="CDD" id="cd16892">
    <property type="entry name" value="LT_VirB1-like"/>
    <property type="match status" value="1"/>
</dbReference>
<organism evidence="3 4">
    <name type="scientific">Xanthomonas bonasiae</name>
    <dbReference type="NCBI Taxonomy" id="2810351"/>
    <lineage>
        <taxon>Bacteria</taxon>
        <taxon>Pseudomonadati</taxon>
        <taxon>Pseudomonadota</taxon>
        <taxon>Gammaproteobacteria</taxon>
        <taxon>Lysobacterales</taxon>
        <taxon>Lysobacteraceae</taxon>
        <taxon>Xanthomonas</taxon>
    </lineage>
</organism>
<evidence type="ECO:0000313" key="4">
    <source>
        <dbReference type="Proteomes" id="UP000695802"/>
    </source>
</evidence>
<proteinExistence type="predicted"/>